<protein>
    <submittedName>
        <fullName evidence="3">Uncharacterized protein</fullName>
    </submittedName>
</protein>
<evidence type="ECO:0000313" key="4">
    <source>
        <dbReference type="Proteomes" id="UP001335648"/>
    </source>
</evidence>
<dbReference type="EMBL" id="JAULUE010000061">
    <property type="protein sequence ID" value="KAK5931575.1"/>
    <property type="molecule type" value="Genomic_DNA"/>
</dbReference>
<keyword evidence="1" id="KW-0175">Coiled coil</keyword>
<gene>
    <name evidence="3" type="ORF">CesoFtcFv8_000150</name>
</gene>
<keyword evidence="4" id="KW-1185">Reference proteome</keyword>
<evidence type="ECO:0000313" key="3">
    <source>
        <dbReference type="EMBL" id="KAK5931575.1"/>
    </source>
</evidence>
<dbReference type="Proteomes" id="UP001335648">
    <property type="component" value="Unassembled WGS sequence"/>
</dbReference>
<feature type="region of interest" description="Disordered" evidence="2">
    <location>
        <begin position="1"/>
        <end position="43"/>
    </location>
</feature>
<comment type="caution">
    <text evidence="3">The sequence shown here is derived from an EMBL/GenBank/DDBJ whole genome shotgun (WGS) entry which is preliminary data.</text>
</comment>
<evidence type="ECO:0000256" key="2">
    <source>
        <dbReference type="SAM" id="MobiDB-lite"/>
    </source>
</evidence>
<name>A0AAN8E4R2_9TELE</name>
<dbReference type="AlphaFoldDB" id="A0AAN8E4R2"/>
<feature type="coiled-coil region" evidence="1">
    <location>
        <begin position="70"/>
        <end position="152"/>
    </location>
</feature>
<dbReference type="PANTHER" id="PTHR47115:SF1">
    <property type="entry name" value="COILED-COIL DOMAIN-CONTAINING PROTEIN 183"/>
    <property type="match status" value="1"/>
</dbReference>
<proteinExistence type="predicted"/>
<evidence type="ECO:0000256" key="1">
    <source>
        <dbReference type="SAM" id="Coils"/>
    </source>
</evidence>
<dbReference type="PANTHER" id="PTHR47115">
    <property type="entry name" value="COILED-COIL DOMAIN-CONTAINING PROTEIN 183"/>
    <property type="match status" value="1"/>
</dbReference>
<organism evidence="3 4">
    <name type="scientific">Champsocephalus esox</name>
    <name type="common">pike icefish</name>
    <dbReference type="NCBI Taxonomy" id="159716"/>
    <lineage>
        <taxon>Eukaryota</taxon>
        <taxon>Metazoa</taxon>
        <taxon>Chordata</taxon>
        <taxon>Craniata</taxon>
        <taxon>Vertebrata</taxon>
        <taxon>Euteleostomi</taxon>
        <taxon>Actinopterygii</taxon>
        <taxon>Neopterygii</taxon>
        <taxon>Teleostei</taxon>
        <taxon>Neoteleostei</taxon>
        <taxon>Acanthomorphata</taxon>
        <taxon>Eupercaria</taxon>
        <taxon>Perciformes</taxon>
        <taxon>Notothenioidei</taxon>
        <taxon>Channichthyidae</taxon>
        <taxon>Champsocephalus</taxon>
    </lineage>
</organism>
<sequence length="237" mass="26638">MNNSRSPTHHPIKTSGKHTEADSSAAKQLDSPDQLLSTNKPGLSLETKIVREKAKINLLIKEHNRLSFEVKKKEASLKTLQKTLQTMDAQPADSNTEDACRQRIRQLENNLDKMKVKITEASEIQTAYGHIRENLQQEVRDIYAGLEQKQQAVAVGQTKLDKASKQSQTAAAAAGCTLGRVLQMECETMGKKREMDLELCELSAEEKVLKRQMETLGQLGTQRLREQVRKRGDSSER</sequence>
<reference evidence="3 4" key="1">
    <citation type="journal article" date="2023" name="Mol. Biol. Evol.">
        <title>Genomics of Secondarily Temperate Adaptation in the Only Non-Antarctic Icefish.</title>
        <authorList>
            <person name="Rivera-Colon A.G."/>
            <person name="Rayamajhi N."/>
            <person name="Minhas B.F."/>
            <person name="Madrigal G."/>
            <person name="Bilyk K.T."/>
            <person name="Yoon V."/>
            <person name="Hune M."/>
            <person name="Gregory S."/>
            <person name="Cheng C.H.C."/>
            <person name="Catchen J.M."/>
        </authorList>
    </citation>
    <scope>NUCLEOTIDE SEQUENCE [LARGE SCALE GENOMIC DNA]</scope>
    <source>
        <strain evidence="3">JC2023a</strain>
    </source>
</reference>
<accession>A0AAN8E4R2</accession>
<feature type="compositionally biased region" description="Basic residues" evidence="2">
    <location>
        <begin position="7"/>
        <end position="16"/>
    </location>
</feature>
<dbReference type="InterPro" id="IPR043247">
    <property type="entry name" value="CCDC183"/>
</dbReference>